<evidence type="ECO:0000256" key="7">
    <source>
        <dbReference type="ARBA" id="ARBA00022801"/>
    </source>
</evidence>
<keyword evidence="15" id="KW-1185">Reference proteome</keyword>
<comment type="subcellular location">
    <subcellularLocation>
        <location evidence="12">Cytoplasm</location>
    </subcellularLocation>
</comment>
<comment type="function">
    <text evidence="12">The RuvA-RuvB-RuvC complex processes Holliday junction (HJ) DNA during genetic recombination and DNA repair. Endonuclease that resolves HJ intermediates. Cleaves cruciform DNA by making single-stranded nicks across the HJ at symmetrical positions within the homologous arms, yielding a 5'-phosphate and a 3'-hydroxyl group; requires a central core of homology in the junction. The consensus cleavage sequence is 5'-(A/T)TT(C/G)-3'. Cleavage occurs on the 3'-side of the TT dinucleotide at the point of strand exchange. HJ branch migration catalyzed by RuvA-RuvB allows RuvC to scan DNA until it finds its consensus sequence, where it cleaves and resolves the cruciform DNA.</text>
</comment>
<comment type="cofactor">
    <cofactor evidence="12">
        <name>Mg(2+)</name>
        <dbReference type="ChEBI" id="CHEBI:18420"/>
    </cofactor>
    <text evidence="12">Binds 2 Mg(2+) ion per subunit.</text>
</comment>
<evidence type="ECO:0000256" key="2">
    <source>
        <dbReference type="ARBA" id="ARBA00022490"/>
    </source>
</evidence>
<dbReference type="HAMAP" id="MF_00034">
    <property type="entry name" value="RuvC"/>
    <property type="match status" value="1"/>
</dbReference>
<protein>
    <recommendedName>
        <fullName evidence="12 13">Crossover junction endodeoxyribonuclease RuvC</fullName>
        <ecNumber evidence="12 13">3.1.21.10</ecNumber>
    </recommendedName>
    <alternativeName>
        <fullName evidence="12">Holliday junction nuclease RuvC</fullName>
    </alternativeName>
    <alternativeName>
        <fullName evidence="12">Holliday junction resolvase RuvC</fullName>
    </alternativeName>
</protein>
<name>A0ABT6PYD1_9PROT</name>
<dbReference type="InterPro" id="IPR036397">
    <property type="entry name" value="RNaseH_sf"/>
</dbReference>
<keyword evidence="11 12" id="KW-0234">DNA repair</keyword>
<evidence type="ECO:0000313" key="15">
    <source>
        <dbReference type="Proteomes" id="UP001431634"/>
    </source>
</evidence>
<dbReference type="PANTHER" id="PTHR30194">
    <property type="entry name" value="CROSSOVER JUNCTION ENDODEOXYRIBONUCLEASE RUVC"/>
    <property type="match status" value="1"/>
</dbReference>
<dbReference type="InterPro" id="IPR020563">
    <property type="entry name" value="X-over_junc_endoDNase_Mg_BS"/>
</dbReference>
<reference evidence="14" key="1">
    <citation type="submission" date="2023-05" db="EMBL/GenBank/DDBJ databases">
        <title>Whole genome sequence of Commensalibacter sp.</title>
        <authorList>
            <person name="Charoenyingcharoen P."/>
            <person name="Yukphan P."/>
        </authorList>
    </citation>
    <scope>NUCLEOTIDE SEQUENCE</scope>
    <source>
        <strain evidence="14">TBRC 16381</strain>
    </source>
</reference>
<dbReference type="EMBL" id="JASBAO010000001">
    <property type="protein sequence ID" value="MDI2089867.1"/>
    <property type="molecule type" value="Genomic_DNA"/>
</dbReference>
<dbReference type="CDD" id="cd16962">
    <property type="entry name" value="RuvC"/>
    <property type="match status" value="1"/>
</dbReference>
<evidence type="ECO:0000256" key="5">
    <source>
        <dbReference type="ARBA" id="ARBA00022759"/>
    </source>
</evidence>
<evidence type="ECO:0000256" key="10">
    <source>
        <dbReference type="ARBA" id="ARBA00023172"/>
    </source>
</evidence>
<evidence type="ECO:0000256" key="1">
    <source>
        <dbReference type="ARBA" id="ARBA00009518"/>
    </source>
</evidence>
<dbReference type="RefSeq" id="WP_281447038.1">
    <property type="nucleotide sequence ID" value="NZ_JASBAO010000001.1"/>
</dbReference>
<organism evidence="14 15">
    <name type="scientific">Commensalibacter oyaizuii</name>
    <dbReference type="NCBI Taxonomy" id="3043873"/>
    <lineage>
        <taxon>Bacteria</taxon>
        <taxon>Pseudomonadati</taxon>
        <taxon>Pseudomonadota</taxon>
        <taxon>Alphaproteobacteria</taxon>
        <taxon>Acetobacterales</taxon>
        <taxon>Acetobacteraceae</taxon>
    </lineage>
</organism>
<feature type="binding site" evidence="12">
    <location>
        <position position="140"/>
    </location>
    <ligand>
        <name>Mg(2+)</name>
        <dbReference type="ChEBI" id="CHEBI:18420"/>
        <label>1</label>
    </ligand>
</feature>
<keyword evidence="4 12" id="KW-0479">Metal-binding</keyword>
<dbReference type="Gene3D" id="3.30.420.10">
    <property type="entry name" value="Ribonuclease H-like superfamily/Ribonuclease H"/>
    <property type="match status" value="1"/>
</dbReference>
<sequence length="168" mass="17633">MVRIIGIDPGLRFTGWGVIDAQGNRLSYVASGVLASDSKMAVPERLCVLSNGLEGLINQYSPDEAAVEETYVNQNGTATLKLGYARGVALLVPAKSGLLVIEYGAKTVKRAVVGTGAATKDQVTMMIKRLLPTATIPRADAADALAIAICHAHHRTSQNFVAAGKVMA</sequence>
<feature type="active site" evidence="12">
    <location>
        <position position="8"/>
    </location>
</feature>
<evidence type="ECO:0000256" key="13">
    <source>
        <dbReference type="NCBIfam" id="TIGR00228"/>
    </source>
</evidence>
<comment type="catalytic activity">
    <reaction evidence="12">
        <text>Endonucleolytic cleavage at a junction such as a reciprocal single-stranded crossover between two homologous DNA duplexes (Holliday junction).</text>
        <dbReference type="EC" id="3.1.21.10"/>
    </reaction>
</comment>
<evidence type="ECO:0000256" key="8">
    <source>
        <dbReference type="ARBA" id="ARBA00022842"/>
    </source>
</evidence>
<dbReference type="PROSITE" id="PS01321">
    <property type="entry name" value="RUVC"/>
    <property type="match status" value="1"/>
</dbReference>
<evidence type="ECO:0000256" key="6">
    <source>
        <dbReference type="ARBA" id="ARBA00022763"/>
    </source>
</evidence>
<evidence type="ECO:0000256" key="4">
    <source>
        <dbReference type="ARBA" id="ARBA00022723"/>
    </source>
</evidence>
<dbReference type="EC" id="3.1.21.10" evidence="12 13"/>
<gene>
    <name evidence="12 14" type="primary">ruvC</name>
    <name evidence="14" type="ORF">QJV27_00495</name>
</gene>
<keyword evidence="5 12" id="KW-0255">Endonuclease</keyword>
<keyword evidence="8 12" id="KW-0460">Magnesium</keyword>
<keyword evidence="2 12" id="KW-0963">Cytoplasm</keyword>
<evidence type="ECO:0000256" key="9">
    <source>
        <dbReference type="ARBA" id="ARBA00023125"/>
    </source>
</evidence>
<comment type="caution">
    <text evidence="14">The sequence shown here is derived from an EMBL/GenBank/DDBJ whole genome shotgun (WGS) entry which is preliminary data.</text>
</comment>
<keyword evidence="10 12" id="KW-0233">DNA recombination</keyword>
<comment type="similarity">
    <text evidence="1 12">Belongs to the RuvC family.</text>
</comment>
<comment type="subunit">
    <text evidence="12">Homodimer which binds Holliday junction (HJ) DNA. The HJ becomes 2-fold symmetrical on binding to RuvC with unstacked arms; it has a different conformation from HJ DNA in complex with RuvA. In the full resolvosome a probable DNA-RuvA(4)-RuvB(12)-RuvC(2) complex forms which resolves the HJ.</text>
</comment>
<dbReference type="PANTHER" id="PTHR30194:SF3">
    <property type="entry name" value="CROSSOVER JUNCTION ENDODEOXYRIBONUCLEASE RUVC"/>
    <property type="match status" value="1"/>
</dbReference>
<dbReference type="NCBIfam" id="TIGR00228">
    <property type="entry name" value="ruvC"/>
    <property type="match status" value="1"/>
</dbReference>
<feature type="active site" evidence="12">
    <location>
        <position position="68"/>
    </location>
</feature>
<feature type="binding site" evidence="12">
    <location>
        <position position="8"/>
    </location>
    <ligand>
        <name>Mg(2+)</name>
        <dbReference type="ChEBI" id="CHEBI:18420"/>
        <label>1</label>
    </ligand>
</feature>
<accession>A0ABT6PYD1</accession>
<evidence type="ECO:0000256" key="11">
    <source>
        <dbReference type="ARBA" id="ARBA00023204"/>
    </source>
</evidence>
<dbReference type="SUPFAM" id="SSF53098">
    <property type="entry name" value="Ribonuclease H-like"/>
    <property type="match status" value="1"/>
</dbReference>
<keyword evidence="7 12" id="KW-0378">Hydrolase</keyword>
<feature type="active site" evidence="12">
    <location>
        <position position="140"/>
    </location>
</feature>
<dbReference type="InterPro" id="IPR002176">
    <property type="entry name" value="X-over_junc_endoDNase_RuvC"/>
</dbReference>
<dbReference type="Pfam" id="PF02075">
    <property type="entry name" value="RuvC"/>
    <property type="match status" value="1"/>
</dbReference>
<evidence type="ECO:0000256" key="12">
    <source>
        <dbReference type="HAMAP-Rule" id="MF_00034"/>
    </source>
</evidence>
<feature type="binding site" evidence="12">
    <location>
        <position position="68"/>
    </location>
    <ligand>
        <name>Mg(2+)</name>
        <dbReference type="ChEBI" id="CHEBI:18420"/>
        <label>2</label>
    </ligand>
</feature>
<evidence type="ECO:0000256" key="3">
    <source>
        <dbReference type="ARBA" id="ARBA00022722"/>
    </source>
</evidence>
<dbReference type="Proteomes" id="UP001431634">
    <property type="component" value="Unassembled WGS sequence"/>
</dbReference>
<proteinExistence type="inferred from homology"/>
<keyword evidence="9 12" id="KW-0238">DNA-binding</keyword>
<evidence type="ECO:0000313" key="14">
    <source>
        <dbReference type="EMBL" id="MDI2089867.1"/>
    </source>
</evidence>
<keyword evidence="6 12" id="KW-0227">DNA damage</keyword>
<dbReference type="PRINTS" id="PR00696">
    <property type="entry name" value="RSOLVASERUVC"/>
</dbReference>
<dbReference type="InterPro" id="IPR012337">
    <property type="entry name" value="RNaseH-like_sf"/>
</dbReference>
<keyword evidence="3 12" id="KW-0540">Nuclease</keyword>